<name>A0A6L9QWH7_9ACTN</name>
<dbReference type="InterPro" id="IPR005325">
    <property type="entry name" value="DUF308_memb"/>
</dbReference>
<proteinExistence type="predicted"/>
<feature type="transmembrane region" description="Helical" evidence="1">
    <location>
        <begin position="146"/>
        <end position="169"/>
    </location>
</feature>
<evidence type="ECO:0000256" key="1">
    <source>
        <dbReference type="SAM" id="Phobius"/>
    </source>
</evidence>
<comment type="caution">
    <text evidence="2">The sequence shown here is derived from an EMBL/GenBank/DDBJ whole genome shotgun (WGS) entry which is preliminary data.</text>
</comment>
<dbReference type="PANTHER" id="PTHR34989">
    <property type="entry name" value="PROTEIN HDED"/>
    <property type="match status" value="1"/>
</dbReference>
<dbReference type="RefSeq" id="WP_163064368.1">
    <property type="nucleotide sequence ID" value="NZ_JAAGLI010001220.1"/>
</dbReference>
<gene>
    <name evidence="2" type="ORF">G3I70_45400</name>
</gene>
<dbReference type="AlphaFoldDB" id="A0A6L9QWH7"/>
<evidence type="ECO:0000313" key="2">
    <source>
        <dbReference type="EMBL" id="NEA29691.1"/>
    </source>
</evidence>
<dbReference type="Pfam" id="PF03729">
    <property type="entry name" value="DUF308"/>
    <property type="match status" value="1"/>
</dbReference>
<feature type="transmembrane region" description="Helical" evidence="1">
    <location>
        <begin position="32"/>
        <end position="51"/>
    </location>
</feature>
<keyword evidence="1" id="KW-0472">Membrane</keyword>
<dbReference type="EMBL" id="JAAGLI010001220">
    <property type="protein sequence ID" value="NEA29691.1"/>
    <property type="molecule type" value="Genomic_DNA"/>
</dbReference>
<feature type="transmembrane region" description="Helical" evidence="1">
    <location>
        <begin position="123"/>
        <end position="140"/>
    </location>
</feature>
<keyword evidence="1" id="KW-0812">Transmembrane</keyword>
<dbReference type="GO" id="GO:0005886">
    <property type="term" value="C:plasma membrane"/>
    <property type="evidence" value="ECO:0007669"/>
    <property type="project" value="TreeGrafter"/>
</dbReference>
<dbReference type="InterPro" id="IPR052712">
    <property type="entry name" value="Acid_resist_chaperone_HdeD"/>
</dbReference>
<keyword evidence="1" id="KW-1133">Transmembrane helix</keyword>
<evidence type="ECO:0000313" key="3">
    <source>
        <dbReference type="Proteomes" id="UP000475532"/>
    </source>
</evidence>
<dbReference type="PANTHER" id="PTHR34989:SF1">
    <property type="entry name" value="PROTEIN HDED"/>
    <property type="match status" value="1"/>
</dbReference>
<reference evidence="2 3" key="1">
    <citation type="submission" date="2020-01" db="EMBL/GenBank/DDBJ databases">
        <title>Insect and environment-associated Actinomycetes.</title>
        <authorList>
            <person name="Currrie C."/>
            <person name="Chevrette M."/>
            <person name="Carlson C."/>
            <person name="Stubbendieck R."/>
            <person name="Wendt-Pienkowski E."/>
        </authorList>
    </citation>
    <scope>NUCLEOTIDE SEQUENCE [LARGE SCALE GENOMIC DNA]</scope>
    <source>
        <strain evidence="2 3">SID10258</strain>
    </source>
</reference>
<dbReference type="Proteomes" id="UP000475532">
    <property type="component" value="Unassembled WGS sequence"/>
</dbReference>
<feature type="transmembrane region" description="Helical" evidence="1">
    <location>
        <begin position="87"/>
        <end position="111"/>
    </location>
</feature>
<protein>
    <submittedName>
        <fullName evidence="2">HdeD family acid-resistance protein</fullName>
    </submittedName>
</protein>
<accession>A0A6L9QWH7</accession>
<feature type="transmembrane region" description="Helical" evidence="1">
    <location>
        <begin position="63"/>
        <end position="81"/>
    </location>
</feature>
<organism evidence="2 3">
    <name type="scientific">Actinomadura bangladeshensis</name>
    <dbReference type="NCBI Taxonomy" id="453573"/>
    <lineage>
        <taxon>Bacteria</taxon>
        <taxon>Bacillati</taxon>
        <taxon>Actinomycetota</taxon>
        <taxon>Actinomycetes</taxon>
        <taxon>Streptosporangiales</taxon>
        <taxon>Thermomonosporaceae</taxon>
        <taxon>Actinomadura</taxon>
    </lineage>
</organism>
<sequence length="180" mass="18756">MVNEHQAMALALGGISFVLGVVVVAWPGVTVGVLAVLIGLQLIINGVVRIAQSVAGGLTAGTRTLMAVLGVLSLSIGVLALRHLFQTVAVLAVLFGLFWLLGGIIEAVAVLSDKDRPGRGPELVLACLSVLAGIVVLAYPEASLVALTWLFGLWLITWGTISVLVTLWIRHADRRAAPAP</sequence>